<protein>
    <submittedName>
        <fullName evidence="5">ABC transporter substrate-binding protein</fullName>
    </submittedName>
</protein>
<dbReference type="InterPro" id="IPR015168">
    <property type="entry name" value="SsuA/THI5"/>
</dbReference>
<evidence type="ECO:0000313" key="6">
    <source>
        <dbReference type="Proteomes" id="UP000324738"/>
    </source>
</evidence>
<dbReference type="Gene3D" id="3.40.190.10">
    <property type="entry name" value="Periplasmic binding protein-like II"/>
    <property type="match status" value="2"/>
</dbReference>
<sequence>MPSTSIAQESVRIGLATQAWWPTVVAEVASRQGLFEKEGLSAELTVYQSGGETFTALAAGAADVISIQPSIVATGRNKGVASKIVGLGSTANYGWNLIVPTDSDIQSVADLDGKNVGITASGSLSDFLALWTVKEHDVTFTSIPLGGAGLVPNLISGNVDAAVVFSPLSFQIIESGDGRSILDYGGAIPEHLNSGWAASDTFIENNGPVLQKTLNALYGGVAWLQANEDEAIDLLVELNQIDREVAARDYAEQFTKLSAEGVPTVEGAQAALDLAVIGGMTDLAPAADIVEERFPPVPTQP</sequence>
<accession>A0A5B0DY41</accession>
<keyword evidence="6" id="KW-1185">Reference proteome</keyword>
<comment type="subcellular location">
    <subcellularLocation>
        <location evidence="1">Periplasm</location>
    </subcellularLocation>
</comment>
<gene>
    <name evidence="5" type="ORF">FPY71_10435</name>
</gene>
<proteinExistence type="inferred from homology"/>
<dbReference type="SUPFAM" id="SSF53850">
    <property type="entry name" value="Periplasmic binding protein-like II"/>
    <property type="match status" value="1"/>
</dbReference>
<dbReference type="GO" id="GO:0042597">
    <property type="term" value="C:periplasmic space"/>
    <property type="evidence" value="ECO:0007669"/>
    <property type="project" value="UniProtKB-SubCell"/>
</dbReference>
<evidence type="ECO:0000256" key="1">
    <source>
        <dbReference type="ARBA" id="ARBA00004418"/>
    </source>
</evidence>
<comment type="caution">
    <text evidence="5">The sequence shown here is derived from an EMBL/GenBank/DDBJ whole genome shotgun (WGS) entry which is preliminary data.</text>
</comment>
<reference evidence="5 6" key="1">
    <citation type="submission" date="2019-08" db="EMBL/GenBank/DDBJ databases">
        <title>Aureimonas fodiniaquatilis sp. nov., isolated from a coal mine wastewater.</title>
        <authorList>
            <person name="Kim W."/>
        </authorList>
    </citation>
    <scope>NUCLEOTIDE SEQUENCE [LARGE SCALE GENOMIC DNA]</scope>
    <source>
        <strain evidence="5 6">CAU 1482</strain>
    </source>
</reference>
<name>A0A5B0DY41_9HYPH</name>
<dbReference type="PANTHER" id="PTHR30024:SF47">
    <property type="entry name" value="TAURINE-BINDING PERIPLASMIC PROTEIN"/>
    <property type="match status" value="1"/>
</dbReference>
<evidence type="ECO:0000256" key="3">
    <source>
        <dbReference type="ARBA" id="ARBA00022729"/>
    </source>
</evidence>
<evidence type="ECO:0000256" key="2">
    <source>
        <dbReference type="ARBA" id="ARBA00010742"/>
    </source>
</evidence>
<evidence type="ECO:0000259" key="4">
    <source>
        <dbReference type="Pfam" id="PF09084"/>
    </source>
</evidence>
<keyword evidence="3" id="KW-0732">Signal</keyword>
<dbReference type="Pfam" id="PF09084">
    <property type="entry name" value="NMT1"/>
    <property type="match status" value="1"/>
</dbReference>
<dbReference type="PANTHER" id="PTHR30024">
    <property type="entry name" value="ALIPHATIC SULFONATES-BINDING PROTEIN-RELATED"/>
    <property type="match status" value="1"/>
</dbReference>
<dbReference type="OrthoDB" id="7374754at2"/>
<evidence type="ECO:0000313" key="5">
    <source>
        <dbReference type="EMBL" id="KAA0971268.1"/>
    </source>
</evidence>
<dbReference type="AlphaFoldDB" id="A0A5B0DY41"/>
<dbReference type="CDD" id="cd01008">
    <property type="entry name" value="PBP2_NrtA_SsuA_CpmA_like"/>
    <property type="match status" value="1"/>
</dbReference>
<feature type="domain" description="SsuA/THI5-like" evidence="4">
    <location>
        <begin position="28"/>
        <end position="231"/>
    </location>
</feature>
<organism evidence="5 6">
    <name type="scientific">Aureimonas fodinaquatilis</name>
    <dbReference type="NCBI Taxonomy" id="2565783"/>
    <lineage>
        <taxon>Bacteria</taxon>
        <taxon>Pseudomonadati</taxon>
        <taxon>Pseudomonadota</taxon>
        <taxon>Alphaproteobacteria</taxon>
        <taxon>Hyphomicrobiales</taxon>
        <taxon>Aurantimonadaceae</taxon>
        <taxon>Aureimonas</taxon>
    </lineage>
</organism>
<comment type="similarity">
    <text evidence="2">Belongs to the bacterial solute-binding protein SsuA/TauA family.</text>
</comment>
<dbReference type="EMBL" id="VTWH01000002">
    <property type="protein sequence ID" value="KAA0971268.1"/>
    <property type="molecule type" value="Genomic_DNA"/>
</dbReference>
<dbReference type="Proteomes" id="UP000324738">
    <property type="component" value="Unassembled WGS sequence"/>
</dbReference>